<protein>
    <submittedName>
        <fullName evidence="3">CYTH and CHAD domain-containing protein</fullName>
    </submittedName>
</protein>
<accession>A0ABS7QJW1</accession>
<proteinExistence type="predicted"/>
<dbReference type="Gene3D" id="1.40.20.10">
    <property type="entry name" value="CHAD domain"/>
    <property type="match status" value="1"/>
</dbReference>
<feature type="domain" description="CHAD" evidence="2">
    <location>
        <begin position="227"/>
        <end position="516"/>
    </location>
</feature>
<dbReference type="CDD" id="cd07374">
    <property type="entry name" value="CYTH-like_Pase"/>
    <property type="match status" value="1"/>
</dbReference>
<evidence type="ECO:0000313" key="3">
    <source>
        <dbReference type="EMBL" id="MBY8883467.1"/>
    </source>
</evidence>
<dbReference type="InterPro" id="IPR038186">
    <property type="entry name" value="CHAD_dom_sf"/>
</dbReference>
<sequence length="523" mass="56636">MAQTHTEREGKFEGLGDGPVPSLDGLPGVARVAPGEPEDLDALYYDTAGLALLGAGSTLRRRTGGHDAGWHLKTPAPDGARHETRVAAVDGEREGPPGEITRLVRARARGRQVVPVARLRTHRDRLLLLDARDRLLAEVAVDRVSGQVLGTVRTDGDREGEPPGERAVLTAWSEVEVELDRGDEALLRAVGKRLRKGGLRPAAHPSKLQHAMAAAGVAPHPAVRPSSGSAGAVVLERLRAQTEALLALDAAVRADEPDSVHRMRVAVRRLRSALKTYRGLFLPGSTRELERGLRRLSRTLGEARDHEVLGERLGDDLAALAGDPATAALTGRGAGRITAEEARAYRTAWRGVVEVLESGRYFALLDALCGWSADPPFGPKAERKARGRLEKAVRRSRGKLLARADHALSLERGPARDEALHGTRRAAKHLRYAAETARPVVGRPARKLAKRAKAVQKLLGEYQDSVVARQSLPLLADQAHRRGEETFGHGLLYAYEGGRAQEALAAVPDALRKASKRRLTRWH</sequence>
<dbReference type="InterPro" id="IPR023577">
    <property type="entry name" value="CYTH_domain"/>
</dbReference>
<dbReference type="Pfam" id="PF05235">
    <property type="entry name" value="CHAD"/>
    <property type="match status" value="1"/>
</dbReference>
<dbReference type="SMART" id="SM00880">
    <property type="entry name" value="CHAD"/>
    <property type="match status" value="1"/>
</dbReference>
<dbReference type="SUPFAM" id="SSF55154">
    <property type="entry name" value="CYTH-like phosphatases"/>
    <property type="match status" value="1"/>
</dbReference>
<dbReference type="PANTHER" id="PTHR39339:SF1">
    <property type="entry name" value="CHAD DOMAIN-CONTAINING PROTEIN"/>
    <property type="match status" value="1"/>
</dbReference>
<keyword evidence="4" id="KW-1185">Reference proteome</keyword>
<dbReference type="InterPro" id="IPR007899">
    <property type="entry name" value="CHAD_dom"/>
</dbReference>
<feature type="compositionally biased region" description="Basic and acidic residues" evidence="1">
    <location>
        <begin position="1"/>
        <end position="14"/>
    </location>
</feature>
<dbReference type="EMBL" id="JAINVZ010000001">
    <property type="protein sequence ID" value="MBY8883467.1"/>
    <property type="molecule type" value="Genomic_DNA"/>
</dbReference>
<dbReference type="Gene3D" id="2.40.320.10">
    <property type="entry name" value="Hypothetical Protein Pfu-838710-001"/>
    <property type="match status" value="1"/>
</dbReference>
<dbReference type="PROSITE" id="PS51708">
    <property type="entry name" value="CHAD"/>
    <property type="match status" value="1"/>
</dbReference>
<dbReference type="Proteomes" id="UP001198565">
    <property type="component" value="Unassembled WGS sequence"/>
</dbReference>
<gene>
    <name evidence="3" type="ORF">K7472_01230</name>
</gene>
<reference evidence="3 4" key="1">
    <citation type="submission" date="2021-08" db="EMBL/GenBank/DDBJ databases">
        <title>Streptomyces sp. PTM05 isolated from lichen.</title>
        <authorList>
            <person name="Somphong A."/>
            <person name="Phongsopitanun W."/>
            <person name="Tanasupawat S."/>
        </authorList>
    </citation>
    <scope>NUCLEOTIDE SEQUENCE [LARGE SCALE GENOMIC DNA]</scope>
    <source>
        <strain evidence="3 4">Ptm05</strain>
    </source>
</reference>
<dbReference type="RefSeq" id="WP_222973077.1">
    <property type="nucleotide sequence ID" value="NZ_JAINVZ010000001.1"/>
</dbReference>
<organism evidence="3 4">
    <name type="scientific">Streptantibioticus parmotrematis</name>
    <dbReference type="NCBI Taxonomy" id="2873249"/>
    <lineage>
        <taxon>Bacteria</taxon>
        <taxon>Bacillati</taxon>
        <taxon>Actinomycetota</taxon>
        <taxon>Actinomycetes</taxon>
        <taxon>Kitasatosporales</taxon>
        <taxon>Streptomycetaceae</taxon>
        <taxon>Streptantibioticus</taxon>
    </lineage>
</organism>
<evidence type="ECO:0000313" key="4">
    <source>
        <dbReference type="Proteomes" id="UP001198565"/>
    </source>
</evidence>
<dbReference type="Pfam" id="PF01928">
    <property type="entry name" value="CYTH"/>
    <property type="match status" value="1"/>
</dbReference>
<evidence type="ECO:0000256" key="1">
    <source>
        <dbReference type="SAM" id="MobiDB-lite"/>
    </source>
</evidence>
<feature type="region of interest" description="Disordered" evidence="1">
    <location>
        <begin position="1"/>
        <end position="27"/>
    </location>
</feature>
<comment type="caution">
    <text evidence="3">The sequence shown here is derived from an EMBL/GenBank/DDBJ whole genome shotgun (WGS) entry which is preliminary data.</text>
</comment>
<dbReference type="PANTHER" id="PTHR39339">
    <property type="entry name" value="SLR1444 PROTEIN"/>
    <property type="match status" value="1"/>
</dbReference>
<dbReference type="SMART" id="SM01118">
    <property type="entry name" value="CYTH"/>
    <property type="match status" value="1"/>
</dbReference>
<dbReference type="InterPro" id="IPR033469">
    <property type="entry name" value="CYTH-like_dom_sf"/>
</dbReference>
<name>A0ABS7QJW1_9ACTN</name>
<evidence type="ECO:0000259" key="2">
    <source>
        <dbReference type="PROSITE" id="PS51708"/>
    </source>
</evidence>